<accession>A0A395JHC1</accession>
<dbReference type="AlphaFoldDB" id="A0A395JHC1"/>
<comment type="caution">
    <text evidence="2">The sequence shown here is derived from an EMBL/GenBank/DDBJ whole genome shotgun (WGS) entry which is preliminary data.</text>
</comment>
<protein>
    <submittedName>
        <fullName evidence="2">Chromosome partitioning protein</fullName>
    </submittedName>
</protein>
<dbReference type="OrthoDB" id="69313at2"/>
<dbReference type="Gene3D" id="3.40.50.300">
    <property type="entry name" value="P-loop containing nucleotide triphosphate hydrolases"/>
    <property type="match status" value="1"/>
</dbReference>
<keyword evidence="3" id="KW-1185">Reference proteome</keyword>
<organism evidence="2 3">
    <name type="scientific">Arenicella xantha</name>
    <dbReference type="NCBI Taxonomy" id="644221"/>
    <lineage>
        <taxon>Bacteria</taxon>
        <taxon>Pseudomonadati</taxon>
        <taxon>Pseudomonadota</taxon>
        <taxon>Gammaproteobacteria</taxon>
        <taxon>Arenicellales</taxon>
        <taxon>Arenicellaceae</taxon>
        <taxon>Arenicella</taxon>
    </lineage>
</organism>
<gene>
    <name evidence="2" type="ORF">DFR28_105279</name>
</gene>
<dbReference type="InterPro" id="IPR050678">
    <property type="entry name" value="DNA_Partitioning_ATPase"/>
</dbReference>
<reference evidence="2 3" key="1">
    <citation type="submission" date="2018-06" db="EMBL/GenBank/DDBJ databases">
        <title>Genomic Encyclopedia of Type Strains, Phase IV (KMG-IV): sequencing the most valuable type-strain genomes for metagenomic binning, comparative biology and taxonomic classification.</title>
        <authorList>
            <person name="Goeker M."/>
        </authorList>
    </citation>
    <scope>NUCLEOTIDE SEQUENCE [LARGE SCALE GENOMIC DNA]</scope>
    <source>
        <strain evidence="2 3">DSM 24032</strain>
    </source>
</reference>
<dbReference type="CDD" id="cd02042">
    <property type="entry name" value="ParAB_family"/>
    <property type="match status" value="1"/>
</dbReference>
<sequence>MRSILVVNPKGGCGKTTIATNLATYYSVWGMSTGLVDLDPQQSAMDWLRVRPKSENPIQGFNGLKGKIYPKPDTERMIYDCPARTNTAKVASLIKQVDVVIIPVMPSAIDMRVAAKFIADIVSRVRKSNQHAVMGVVANRTQKNYQSYTALLSFLKALDVPFVGTIRNSQHYVKAADTGVGIFEMELADVKADMKEWEPIINWVEGKRVLK</sequence>
<dbReference type="EMBL" id="QNRT01000005">
    <property type="protein sequence ID" value="RBP48939.1"/>
    <property type="molecule type" value="Genomic_DNA"/>
</dbReference>
<evidence type="ECO:0000259" key="1">
    <source>
        <dbReference type="Pfam" id="PF01656"/>
    </source>
</evidence>
<proteinExistence type="predicted"/>
<evidence type="ECO:0000313" key="2">
    <source>
        <dbReference type="EMBL" id="RBP48939.1"/>
    </source>
</evidence>
<feature type="domain" description="CobQ/CobB/MinD/ParA nucleotide binding" evidence="1">
    <location>
        <begin position="4"/>
        <end position="179"/>
    </location>
</feature>
<dbReference type="PIRSF" id="PIRSF009320">
    <property type="entry name" value="Nuc_binding_HP_1000"/>
    <property type="match status" value="1"/>
</dbReference>
<dbReference type="InterPro" id="IPR027417">
    <property type="entry name" value="P-loop_NTPase"/>
</dbReference>
<name>A0A395JHC1_9GAMM</name>
<dbReference type="RefSeq" id="WP_113955526.1">
    <property type="nucleotide sequence ID" value="NZ_QNRT01000005.1"/>
</dbReference>
<evidence type="ECO:0000313" key="3">
    <source>
        <dbReference type="Proteomes" id="UP000253083"/>
    </source>
</evidence>
<dbReference type="InParanoid" id="A0A395JHC1"/>
<dbReference type="PANTHER" id="PTHR13696:SF96">
    <property type="entry name" value="COBQ_COBB_MIND_PARA NUCLEOTIDE BINDING DOMAIN-CONTAINING PROTEIN"/>
    <property type="match status" value="1"/>
</dbReference>
<dbReference type="Pfam" id="PF01656">
    <property type="entry name" value="CbiA"/>
    <property type="match status" value="1"/>
</dbReference>
<dbReference type="InterPro" id="IPR002586">
    <property type="entry name" value="CobQ/CobB/MinD/ParA_Nub-bd_dom"/>
</dbReference>
<dbReference type="SUPFAM" id="SSF52540">
    <property type="entry name" value="P-loop containing nucleoside triphosphate hydrolases"/>
    <property type="match status" value="1"/>
</dbReference>
<dbReference type="Proteomes" id="UP000253083">
    <property type="component" value="Unassembled WGS sequence"/>
</dbReference>
<dbReference type="PANTHER" id="PTHR13696">
    <property type="entry name" value="P-LOOP CONTAINING NUCLEOSIDE TRIPHOSPHATE HYDROLASE"/>
    <property type="match status" value="1"/>
</dbReference>